<comment type="caution">
    <text evidence="2">The sequence shown here is derived from an EMBL/GenBank/DDBJ whole genome shotgun (WGS) entry which is preliminary data.</text>
</comment>
<evidence type="ECO:0000313" key="3">
    <source>
        <dbReference type="Proteomes" id="UP000574390"/>
    </source>
</evidence>
<organism evidence="2 3">
    <name type="scientific">Perkinsus olseni</name>
    <name type="common">Perkinsus atlanticus</name>
    <dbReference type="NCBI Taxonomy" id="32597"/>
    <lineage>
        <taxon>Eukaryota</taxon>
        <taxon>Sar</taxon>
        <taxon>Alveolata</taxon>
        <taxon>Perkinsozoa</taxon>
        <taxon>Perkinsea</taxon>
        <taxon>Perkinsida</taxon>
        <taxon>Perkinsidae</taxon>
        <taxon>Perkinsus</taxon>
    </lineage>
</organism>
<dbReference type="AlphaFoldDB" id="A0A7J6NE50"/>
<dbReference type="EMBL" id="JABANM010037668">
    <property type="protein sequence ID" value="KAF4681201.1"/>
    <property type="molecule type" value="Genomic_DNA"/>
</dbReference>
<evidence type="ECO:0000313" key="2">
    <source>
        <dbReference type="EMBL" id="KAF4681201.1"/>
    </source>
</evidence>
<protein>
    <submittedName>
        <fullName evidence="2">Uncharacterized protein</fullName>
    </submittedName>
</protein>
<feature type="non-terminal residue" evidence="2">
    <location>
        <position position="1"/>
    </location>
</feature>
<sequence length="283" mass="30705">KRYYWYMKVHTDPRPKVAIVSSEPLNTIHDEWTPVPHNHTLVLITSPNTDTVTVLLAPLECTSYPKGVVSTKQRITSRKDTADNVDDNTNKISSSSSSFGLGASYQHTSRPVHDAGPSNLRHIIASLTTQNGYDEMLDDYDARQPVTSNSVHDTSSTTTPLHIGLDDPLMEIKASSSSSYVVRGRHLCSPSSHAALPTADIIASPLNNTICSVRIDVLSFIKSFGSIRTKSKTIKFLKIDLDIPSHTTCTPHKDSTATDDEGVSDDVTAVVADDYEAAAAALA</sequence>
<feature type="region of interest" description="Disordered" evidence="1">
    <location>
        <begin position="77"/>
        <end position="100"/>
    </location>
</feature>
<gene>
    <name evidence="2" type="ORF">FOZ62_031695</name>
</gene>
<proteinExistence type="predicted"/>
<accession>A0A7J6NE50</accession>
<reference evidence="2 3" key="1">
    <citation type="submission" date="2020-04" db="EMBL/GenBank/DDBJ databases">
        <title>Perkinsus olseni comparative genomics.</title>
        <authorList>
            <person name="Bogema D.R."/>
        </authorList>
    </citation>
    <scope>NUCLEOTIDE SEQUENCE [LARGE SCALE GENOMIC DNA]</scope>
    <source>
        <strain evidence="2">ATCC PRA-205</strain>
    </source>
</reference>
<evidence type="ECO:0000256" key="1">
    <source>
        <dbReference type="SAM" id="MobiDB-lite"/>
    </source>
</evidence>
<dbReference type="Proteomes" id="UP000574390">
    <property type="component" value="Unassembled WGS sequence"/>
</dbReference>
<name>A0A7J6NE50_PEROL</name>
<feature type="non-terminal residue" evidence="2">
    <location>
        <position position="283"/>
    </location>
</feature>